<dbReference type="PANTHER" id="PTHR43153">
    <property type="entry name" value="ELECTRON TRANSFER FLAVOPROTEIN ALPHA"/>
    <property type="match status" value="1"/>
</dbReference>
<dbReference type="Pfam" id="PF01012">
    <property type="entry name" value="ETF"/>
    <property type="match status" value="1"/>
</dbReference>
<accession>A0A0P0N2Z5</accession>
<evidence type="ECO:0000313" key="6">
    <source>
        <dbReference type="EMBL" id="OWJ53950.1"/>
    </source>
</evidence>
<evidence type="ECO:0000259" key="4">
    <source>
        <dbReference type="SMART" id="SM00893"/>
    </source>
</evidence>
<comment type="similarity">
    <text evidence="1">Belongs to the ETF alpha-subunit/FixB family.</text>
</comment>
<dbReference type="SMART" id="SM00893">
    <property type="entry name" value="ETF"/>
    <property type="match status" value="1"/>
</dbReference>
<dbReference type="SUPFAM" id="SSF52402">
    <property type="entry name" value="Adenine nucleotide alpha hydrolases-like"/>
    <property type="match status" value="1"/>
</dbReference>
<dbReference type="GO" id="GO:0033539">
    <property type="term" value="P:fatty acid beta-oxidation using acyl-CoA dehydrogenase"/>
    <property type="evidence" value="ECO:0007669"/>
    <property type="project" value="TreeGrafter"/>
</dbReference>
<reference evidence="6 8" key="2">
    <citation type="submission" date="2017-05" db="EMBL/GenBank/DDBJ databases">
        <title>The draft genome of the hyperthermophilic archaeon 'Pyrodictium delaneyi strain Hulk', an iron and nitrate reducer, reveals the capacity for sulfate reduction.</title>
        <authorList>
            <person name="Demey L.M."/>
            <person name="Miller C."/>
            <person name="Manzella M."/>
            <person name="Reguera G."/>
            <person name="Kashefi K."/>
        </authorList>
    </citation>
    <scope>NUCLEOTIDE SEQUENCE [LARGE SCALE GENOMIC DNA]</scope>
    <source>
        <strain evidence="6 8">Hulk</strain>
    </source>
</reference>
<keyword evidence="3" id="KW-0285">Flavoprotein</keyword>
<dbReference type="PATRIC" id="fig|1273541.4.peg.471"/>
<protein>
    <submittedName>
        <fullName evidence="5">Electron transfer flavoprotein, alpha subunit</fullName>
    </submittedName>
</protein>
<evidence type="ECO:0000256" key="3">
    <source>
        <dbReference type="ARBA" id="ARBA00022630"/>
    </source>
</evidence>
<dbReference type="InterPro" id="IPR001308">
    <property type="entry name" value="ETF_a/FixB"/>
</dbReference>
<dbReference type="PIRSF" id="PIRSF000089">
    <property type="entry name" value="Electra_flavoP_a"/>
    <property type="match status" value="1"/>
</dbReference>
<evidence type="ECO:0000256" key="1">
    <source>
        <dbReference type="ARBA" id="ARBA00005817"/>
    </source>
</evidence>
<gene>
    <name evidence="6" type="ORF">Pdsh_08680</name>
    <name evidence="5" type="ORF">Pyrde_0429</name>
</gene>
<dbReference type="AlphaFoldDB" id="A0A0P0N2Z5"/>
<dbReference type="GO" id="GO:0050660">
    <property type="term" value="F:flavin adenine dinucleotide binding"/>
    <property type="evidence" value="ECO:0007669"/>
    <property type="project" value="InterPro"/>
</dbReference>
<dbReference type="InterPro" id="IPR014731">
    <property type="entry name" value="ETF_asu_C"/>
</dbReference>
<dbReference type="Gene3D" id="3.40.50.1220">
    <property type="entry name" value="TPP-binding domain"/>
    <property type="match status" value="1"/>
</dbReference>
<name>A0A0P0N2Z5_9CREN</name>
<evidence type="ECO:0000256" key="2">
    <source>
        <dbReference type="ARBA" id="ARBA00022448"/>
    </source>
</evidence>
<dbReference type="Pfam" id="PF00766">
    <property type="entry name" value="ETF_alpha"/>
    <property type="match status" value="1"/>
</dbReference>
<dbReference type="SUPFAM" id="SSF52467">
    <property type="entry name" value="DHS-like NAD/FAD-binding domain"/>
    <property type="match status" value="1"/>
</dbReference>
<evidence type="ECO:0000313" key="5">
    <source>
        <dbReference type="EMBL" id="ALL00479.1"/>
    </source>
</evidence>
<keyword evidence="8" id="KW-1185">Reference proteome</keyword>
<dbReference type="GeneID" id="26098754"/>
<dbReference type="PANTHER" id="PTHR43153:SF11">
    <property type="entry name" value="ELECTRON TRANSFER FLAVOPROTEIN, SUBUNIT ALPHA (ETFA)"/>
    <property type="match status" value="1"/>
</dbReference>
<dbReference type="KEGG" id="pdl:Pyrde_0429"/>
<dbReference type="InterPro" id="IPR014730">
    <property type="entry name" value="ETF_a/b_N"/>
</dbReference>
<feature type="domain" description="Electron transfer flavoprotein alpha/beta-subunit N-terminal" evidence="4">
    <location>
        <begin position="4"/>
        <end position="176"/>
    </location>
</feature>
<sequence length="306" mass="33229">MVRALLYAEKPSQLSELAGFAEKHGLEAYALVFGNVEDVKKHSFKVFKRVYLAGVEQPSPDQITEVLAKLYDELQPSIVAAIAAKNNTDVGARLAAQKKIPMFTEATLVELTEDKITVKRQVLGGRAIAKISSQLPVVVTIPVGVYSYTGETGAEIVEVKAPEPKVKVTAVEPKKREAVNIETAEVVVGVGRGFRKKEDLAMAEELAQLLGGVVGGSRPIAADYGWLTEDRWIGISGKKIRPKLYIAIGISGAPQHMAATLDSKIIVAINKDKNAPIFQYADYGVVADLYKFLPVMIKKLREKLGS</sequence>
<evidence type="ECO:0000313" key="7">
    <source>
        <dbReference type="Proteomes" id="UP000058613"/>
    </source>
</evidence>
<proteinExistence type="inferred from homology"/>
<reference evidence="5 7" key="1">
    <citation type="submission" date="2015-10" db="EMBL/GenBank/DDBJ databases">
        <title>Complete genome sequence of hyperthermophilic archaeon Pyrodictium delaneyi Su06.</title>
        <authorList>
            <person name="Jung J.-H."/>
            <person name="Lin J."/>
            <person name="Holden J.F."/>
            <person name="Park C.-S."/>
        </authorList>
    </citation>
    <scope>NUCLEOTIDE SEQUENCE [LARGE SCALE GENOMIC DNA]</scope>
    <source>
        <strain evidence="5 7">Su06</strain>
    </source>
</reference>
<dbReference type="Proteomes" id="UP000058613">
    <property type="component" value="Chromosome"/>
</dbReference>
<dbReference type="Gene3D" id="3.40.50.620">
    <property type="entry name" value="HUPs"/>
    <property type="match status" value="1"/>
</dbReference>
<dbReference type="GO" id="GO:0009055">
    <property type="term" value="F:electron transfer activity"/>
    <property type="evidence" value="ECO:0007669"/>
    <property type="project" value="InterPro"/>
</dbReference>
<organism evidence="5 7">
    <name type="scientific">Pyrodictium delaneyi</name>
    <dbReference type="NCBI Taxonomy" id="1273541"/>
    <lineage>
        <taxon>Archaea</taxon>
        <taxon>Thermoproteota</taxon>
        <taxon>Thermoprotei</taxon>
        <taxon>Desulfurococcales</taxon>
        <taxon>Pyrodictiaceae</taxon>
        <taxon>Pyrodictium</taxon>
    </lineage>
</organism>
<dbReference type="RefSeq" id="WP_055407813.1">
    <property type="nucleotide sequence ID" value="NZ_CP013011.1"/>
</dbReference>
<dbReference type="InterPro" id="IPR029035">
    <property type="entry name" value="DHS-like_NAD/FAD-binding_dom"/>
</dbReference>
<evidence type="ECO:0000313" key="8">
    <source>
        <dbReference type="Proteomes" id="UP000196694"/>
    </source>
</evidence>
<dbReference type="STRING" id="1273541.Pyrde_0429"/>
<dbReference type="FunFam" id="3.40.50.1220:FF:000004">
    <property type="entry name" value="Electron transfer flavoprotein"/>
    <property type="match status" value="1"/>
</dbReference>
<dbReference type="Proteomes" id="UP000196694">
    <property type="component" value="Unassembled WGS sequence"/>
</dbReference>
<dbReference type="EMBL" id="CP013011">
    <property type="protein sequence ID" value="ALL00479.1"/>
    <property type="molecule type" value="Genomic_DNA"/>
</dbReference>
<dbReference type="OrthoDB" id="307696at2157"/>
<dbReference type="EMBL" id="NCQP01000007">
    <property type="protein sequence ID" value="OWJ53950.1"/>
    <property type="molecule type" value="Genomic_DNA"/>
</dbReference>
<keyword evidence="2" id="KW-0813">Transport</keyword>
<dbReference type="InterPro" id="IPR014729">
    <property type="entry name" value="Rossmann-like_a/b/a_fold"/>
</dbReference>